<dbReference type="EMBL" id="JAAGRQ010000012">
    <property type="protein sequence ID" value="NDY55996.1"/>
    <property type="molecule type" value="Genomic_DNA"/>
</dbReference>
<comment type="similarity">
    <text evidence="1">Belongs to the sigma-70 factor family. ECF subfamily.</text>
</comment>
<dbReference type="InterPro" id="IPR013325">
    <property type="entry name" value="RNA_pol_sigma_r2"/>
</dbReference>
<keyword evidence="2" id="KW-0805">Transcription regulation</keyword>
<evidence type="ECO:0000313" key="8">
    <source>
        <dbReference type="Proteomes" id="UP000469724"/>
    </source>
</evidence>
<dbReference type="GO" id="GO:0016987">
    <property type="term" value="F:sigma factor activity"/>
    <property type="evidence" value="ECO:0007669"/>
    <property type="project" value="UniProtKB-KW"/>
</dbReference>
<dbReference type="InterPro" id="IPR036388">
    <property type="entry name" value="WH-like_DNA-bd_sf"/>
</dbReference>
<dbReference type="InterPro" id="IPR014284">
    <property type="entry name" value="RNA_pol_sigma-70_dom"/>
</dbReference>
<dbReference type="Pfam" id="PF08281">
    <property type="entry name" value="Sigma70_r4_2"/>
    <property type="match status" value="1"/>
</dbReference>
<sequence length="198" mass="21848">MIQAQNHDDSGDSGLVARVLGGDKNAFEALVRAHKTAVARIVSAHVPDGQVAELVQETFVRAYVSLQGYRADSPFSHWLSVIAVRACHDFWRKRYASRETLHADLSEAGRAMVDNSPDVSAQPAEEAVAEDQARRVLAEALDRLSPTDRMVLVLTCLEERSTAEAAEFLGISRANVKIRAFRARKALRAMLETTSFTR</sequence>
<accession>A0A7K3NIH3</accession>
<dbReference type="Proteomes" id="UP000469724">
    <property type="component" value="Unassembled WGS sequence"/>
</dbReference>
<comment type="caution">
    <text evidence="7">The sequence shown here is derived from an EMBL/GenBank/DDBJ whole genome shotgun (WGS) entry which is preliminary data.</text>
</comment>
<feature type="domain" description="RNA polymerase sigma-70 region 2" evidence="5">
    <location>
        <begin position="30"/>
        <end position="94"/>
    </location>
</feature>
<dbReference type="InterPro" id="IPR013324">
    <property type="entry name" value="RNA_pol_sigma_r3/r4-like"/>
</dbReference>
<keyword evidence="8" id="KW-1185">Reference proteome</keyword>
<dbReference type="Pfam" id="PF04542">
    <property type="entry name" value="Sigma70_r2"/>
    <property type="match status" value="1"/>
</dbReference>
<gene>
    <name evidence="7" type="ORF">G3N56_04455</name>
</gene>
<organism evidence="7 8">
    <name type="scientific">Desulfolutivibrio sulfodismutans</name>
    <dbReference type="NCBI Taxonomy" id="63561"/>
    <lineage>
        <taxon>Bacteria</taxon>
        <taxon>Pseudomonadati</taxon>
        <taxon>Thermodesulfobacteriota</taxon>
        <taxon>Desulfovibrionia</taxon>
        <taxon>Desulfovibrionales</taxon>
        <taxon>Desulfovibrionaceae</taxon>
        <taxon>Desulfolutivibrio</taxon>
    </lineage>
</organism>
<dbReference type="PANTHER" id="PTHR43133:SF51">
    <property type="entry name" value="RNA POLYMERASE SIGMA FACTOR"/>
    <property type="match status" value="1"/>
</dbReference>
<dbReference type="SUPFAM" id="SSF88659">
    <property type="entry name" value="Sigma3 and sigma4 domains of RNA polymerase sigma factors"/>
    <property type="match status" value="1"/>
</dbReference>
<dbReference type="GO" id="GO:0003677">
    <property type="term" value="F:DNA binding"/>
    <property type="evidence" value="ECO:0007669"/>
    <property type="project" value="InterPro"/>
</dbReference>
<dbReference type="NCBIfam" id="TIGR02937">
    <property type="entry name" value="sigma70-ECF"/>
    <property type="match status" value="1"/>
</dbReference>
<dbReference type="InterPro" id="IPR039425">
    <property type="entry name" value="RNA_pol_sigma-70-like"/>
</dbReference>
<feature type="domain" description="RNA polymerase sigma factor 70 region 4 type 2" evidence="6">
    <location>
        <begin position="135"/>
        <end position="187"/>
    </location>
</feature>
<protein>
    <submittedName>
        <fullName evidence="7">RNA polymerase sigma factor</fullName>
    </submittedName>
</protein>
<dbReference type="InterPro" id="IPR007627">
    <property type="entry name" value="RNA_pol_sigma70_r2"/>
</dbReference>
<name>A0A7K3NIH3_9BACT</name>
<evidence type="ECO:0000259" key="5">
    <source>
        <dbReference type="Pfam" id="PF04542"/>
    </source>
</evidence>
<evidence type="ECO:0000313" key="7">
    <source>
        <dbReference type="EMBL" id="NDY55996.1"/>
    </source>
</evidence>
<evidence type="ECO:0000256" key="1">
    <source>
        <dbReference type="ARBA" id="ARBA00010641"/>
    </source>
</evidence>
<dbReference type="RefSeq" id="WP_163301049.1">
    <property type="nucleotide sequence ID" value="NZ_JAAGRQ010000012.1"/>
</dbReference>
<dbReference type="Gene3D" id="1.10.1740.10">
    <property type="match status" value="1"/>
</dbReference>
<dbReference type="PANTHER" id="PTHR43133">
    <property type="entry name" value="RNA POLYMERASE ECF-TYPE SIGMA FACTO"/>
    <property type="match status" value="1"/>
</dbReference>
<dbReference type="GO" id="GO:0006352">
    <property type="term" value="P:DNA-templated transcription initiation"/>
    <property type="evidence" value="ECO:0007669"/>
    <property type="project" value="InterPro"/>
</dbReference>
<dbReference type="CDD" id="cd06171">
    <property type="entry name" value="Sigma70_r4"/>
    <property type="match status" value="1"/>
</dbReference>
<proteinExistence type="inferred from homology"/>
<reference evidence="7 8" key="1">
    <citation type="submission" date="2020-02" db="EMBL/GenBank/DDBJ databases">
        <title>Comparative genomics of sulfur disproportionating microorganisms.</title>
        <authorList>
            <person name="Ward L.M."/>
            <person name="Bertran E."/>
            <person name="Johnston D.T."/>
        </authorList>
    </citation>
    <scope>NUCLEOTIDE SEQUENCE [LARGE SCALE GENOMIC DNA]</scope>
    <source>
        <strain evidence="7 8">DSM 3696</strain>
    </source>
</reference>
<evidence type="ECO:0000256" key="3">
    <source>
        <dbReference type="ARBA" id="ARBA00023082"/>
    </source>
</evidence>
<evidence type="ECO:0000256" key="2">
    <source>
        <dbReference type="ARBA" id="ARBA00023015"/>
    </source>
</evidence>
<evidence type="ECO:0000256" key="4">
    <source>
        <dbReference type="ARBA" id="ARBA00023163"/>
    </source>
</evidence>
<dbReference type="SUPFAM" id="SSF88946">
    <property type="entry name" value="Sigma2 domain of RNA polymerase sigma factors"/>
    <property type="match status" value="1"/>
</dbReference>
<evidence type="ECO:0000259" key="6">
    <source>
        <dbReference type="Pfam" id="PF08281"/>
    </source>
</evidence>
<dbReference type="AlphaFoldDB" id="A0A7K3NIH3"/>
<dbReference type="InterPro" id="IPR013249">
    <property type="entry name" value="RNA_pol_sigma70_r4_t2"/>
</dbReference>
<keyword evidence="3" id="KW-0731">Sigma factor</keyword>
<dbReference type="Gene3D" id="1.10.10.10">
    <property type="entry name" value="Winged helix-like DNA-binding domain superfamily/Winged helix DNA-binding domain"/>
    <property type="match status" value="1"/>
</dbReference>
<keyword evidence="4" id="KW-0804">Transcription</keyword>